<proteinExistence type="predicted"/>
<dbReference type="KEGG" id="hpl:HPB8_357"/>
<reference evidence="1 2" key="1">
    <citation type="journal article" date="2010" name="BMC Genomics">
        <title>Sequencing, annotation, and comparative genome analysis of the gerbil-adapted Helicobacter pylori strain B8.</title>
        <authorList>
            <person name="Farnbacher M."/>
            <person name="Jahns T."/>
            <person name="Willrodt D."/>
            <person name="Daniel R."/>
            <person name="Haas R."/>
            <person name="Goesmann A."/>
            <person name="Kurtz S."/>
            <person name="Rieder G."/>
        </authorList>
    </citation>
    <scope>NUCLEOTIDE SEQUENCE [LARGE SCALE GENOMIC DNA]</scope>
    <source>
        <strain evidence="1 2">B8</strain>
    </source>
</reference>
<dbReference type="EMBL" id="FN598874">
    <property type="protein sequence ID" value="CBI65914.1"/>
    <property type="molecule type" value="Genomic_DNA"/>
</dbReference>
<dbReference type="AlphaFoldDB" id="D7FCK7"/>
<dbReference type="Proteomes" id="UP000007091">
    <property type="component" value="Chromosome"/>
</dbReference>
<organism evidence="1 2">
    <name type="scientific">Helicobacter pylori (strain B8)</name>
    <dbReference type="NCBI Taxonomy" id="693745"/>
    <lineage>
        <taxon>Bacteria</taxon>
        <taxon>Pseudomonadati</taxon>
        <taxon>Campylobacterota</taxon>
        <taxon>Epsilonproteobacteria</taxon>
        <taxon>Campylobacterales</taxon>
        <taxon>Helicobacteraceae</taxon>
        <taxon>Helicobacter</taxon>
    </lineage>
</organism>
<evidence type="ECO:0000313" key="2">
    <source>
        <dbReference type="Proteomes" id="UP000007091"/>
    </source>
</evidence>
<protein>
    <submittedName>
        <fullName evidence="1">Uncharacterized protein</fullName>
    </submittedName>
</protein>
<dbReference type="HOGENOM" id="CLU_3217070_0_0_7"/>
<accession>D7FCK7</accession>
<name>D7FCK7_HELP3</name>
<gene>
    <name evidence="1" type="ordered locus">HPB8_357</name>
</gene>
<sequence>MTKKVKIFKRSGFEKSKCRQKHVHIPHKTTIISANLSPFSKITP</sequence>
<evidence type="ECO:0000313" key="1">
    <source>
        <dbReference type="EMBL" id="CBI65914.1"/>
    </source>
</evidence>